<dbReference type="Proteomes" id="UP001500359">
    <property type="component" value="Unassembled WGS sequence"/>
</dbReference>
<dbReference type="EC" id="2.7.1.4" evidence="6"/>
<reference evidence="8 9" key="1">
    <citation type="journal article" date="2019" name="Int. J. Syst. Evol. Microbiol.">
        <title>The Global Catalogue of Microorganisms (GCM) 10K type strain sequencing project: providing services to taxonomists for standard genome sequencing and annotation.</title>
        <authorList>
            <consortium name="The Broad Institute Genomics Platform"/>
            <consortium name="The Broad Institute Genome Sequencing Center for Infectious Disease"/>
            <person name="Wu L."/>
            <person name="Ma J."/>
        </authorList>
    </citation>
    <scope>NUCLEOTIDE SEQUENCE [LARGE SCALE GENOMIC DNA]</scope>
    <source>
        <strain evidence="8 9">JCM 15896</strain>
    </source>
</reference>
<dbReference type="PROSITE" id="PS01125">
    <property type="entry name" value="ROK"/>
    <property type="match status" value="1"/>
</dbReference>
<evidence type="ECO:0000256" key="3">
    <source>
        <dbReference type="ARBA" id="ARBA00022833"/>
    </source>
</evidence>
<comment type="cofactor">
    <cofactor evidence="1">
        <name>Mg(2+)</name>
        <dbReference type="ChEBI" id="CHEBI:18420"/>
    </cofactor>
</comment>
<dbReference type="InterPro" id="IPR051804">
    <property type="entry name" value="Carb_Metab_Reg_Kinase/Isom"/>
</dbReference>
<evidence type="ECO:0000256" key="7">
    <source>
        <dbReference type="ARBA" id="ARBA00048451"/>
    </source>
</evidence>
<comment type="catalytic activity">
    <reaction evidence="7">
        <text>D-fructose + ATP = D-fructose 6-phosphate + ADP + H(+)</text>
        <dbReference type="Rhea" id="RHEA:16125"/>
        <dbReference type="ChEBI" id="CHEBI:15378"/>
        <dbReference type="ChEBI" id="CHEBI:30616"/>
        <dbReference type="ChEBI" id="CHEBI:37721"/>
        <dbReference type="ChEBI" id="CHEBI:61527"/>
        <dbReference type="ChEBI" id="CHEBI:456216"/>
        <dbReference type="EC" id="2.7.1.4"/>
    </reaction>
</comment>
<dbReference type="InterPro" id="IPR043129">
    <property type="entry name" value="ATPase_NBD"/>
</dbReference>
<dbReference type="Gene3D" id="3.30.420.40">
    <property type="match status" value="2"/>
</dbReference>
<protein>
    <recommendedName>
        <fullName evidence="6">fructokinase</fullName>
        <ecNumber evidence="6">2.7.1.4</ecNumber>
    </recommendedName>
</protein>
<comment type="caution">
    <text evidence="8">The sequence shown here is derived from an EMBL/GenBank/DDBJ whole genome shotgun (WGS) entry which is preliminary data.</text>
</comment>
<dbReference type="InterPro" id="IPR000600">
    <property type="entry name" value="ROK"/>
</dbReference>
<sequence length="294" mass="31269">MKAYYAAIEAGGTKFNCAIVDAARNIIVEHRVATTTPQETLAQTVDFFKKQRAAGYDFDALGLACFGPVDLRKSSATFGYITKTPKPHWSNTPVVAILAEALDCRIEFDTDVNAAAIAESRWGAAKDTEVSNYVTVGTGVGVGIVVNGKSLKGLIHPELGHMLIPAPEGIQGQCPFHGNCVEGLASGRAMSQIWGVPAETLDDDHQAWDIQAKVLSKLCHNLLVSFSPEKIVMGGGVMAKPGLLDKVLRYTEDSLAGYLVLPDDLSLEHIICLPGLGSHSGLMGALALVLDEPV</sequence>
<dbReference type="CDD" id="cd24067">
    <property type="entry name" value="ASKHA_NBD_ROK_BsFRK-like"/>
    <property type="match status" value="1"/>
</dbReference>
<evidence type="ECO:0000313" key="9">
    <source>
        <dbReference type="Proteomes" id="UP001500359"/>
    </source>
</evidence>
<dbReference type="PANTHER" id="PTHR42742:SF3">
    <property type="entry name" value="FRUCTOKINASE"/>
    <property type="match status" value="1"/>
</dbReference>
<evidence type="ECO:0000256" key="4">
    <source>
        <dbReference type="ARBA" id="ARBA00022842"/>
    </source>
</evidence>
<gene>
    <name evidence="8" type="ORF">GCM10009114_05070</name>
</gene>
<keyword evidence="4" id="KW-0460">Magnesium</keyword>
<dbReference type="SUPFAM" id="SSF53067">
    <property type="entry name" value="Actin-like ATPase domain"/>
    <property type="match status" value="1"/>
</dbReference>
<keyword evidence="2" id="KW-0479">Metal-binding</keyword>
<dbReference type="RefSeq" id="WP_343856198.1">
    <property type="nucleotide sequence ID" value="NZ_BAAAFD010000001.1"/>
</dbReference>
<organism evidence="8 9">
    <name type="scientific">Aliiglaciecola litoralis</name>
    <dbReference type="NCBI Taxonomy" id="582857"/>
    <lineage>
        <taxon>Bacteria</taxon>
        <taxon>Pseudomonadati</taxon>
        <taxon>Pseudomonadota</taxon>
        <taxon>Gammaproteobacteria</taxon>
        <taxon>Alteromonadales</taxon>
        <taxon>Alteromonadaceae</taxon>
        <taxon>Aliiglaciecola</taxon>
    </lineage>
</organism>
<evidence type="ECO:0000256" key="6">
    <source>
        <dbReference type="ARBA" id="ARBA00038887"/>
    </source>
</evidence>
<dbReference type="PANTHER" id="PTHR42742">
    <property type="entry name" value="TRANSCRIPTIONAL REPRESSOR MPRA"/>
    <property type="match status" value="1"/>
</dbReference>
<dbReference type="InterPro" id="IPR049874">
    <property type="entry name" value="ROK_cs"/>
</dbReference>
<dbReference type="Pfam" id="PF00480">
    <property type="entry name" value="ROK"/>
    <property type="match status" value="1"/>
</dbReference>
<keyword evidence="3" id="KW-0862">Zinc</keyword>
<accession>A0ABN1LD12</accession>
<proteinExistence type="predicted"/>
<evidence type="ECO:0000256" key="1">
    <source>
        <dbReference type="ARBA" id="ARBA00001946"/>
    </source>
</evidence>
<evidence type="ECO:0000256" key="5">
    <source>
        <dbReference type="ARBA" id="ARBA00023277"/>
    </source>
</evidence>
<keyword evidence="9" id="KW-1185">Reference proteome</keyword>
<keyword evidence="5" id="KW-0119">Carbohydrate metabolism</keyword>
<name>A0ABN1LD12_9ALTE</name>
<evidence type="ECO:0000256" key="2">
    <source>
        <dbReference type="ARBA" id="ARBA00022723"/>
    </source>
</evidence>
<dbReference type="EMBL" id="BAAAFD010000001">
    <property type="protein sequence ID" value="GAA0853113.1"/>
    <property type="molecule type" value="Genomic_DNA"/>
</dbReference>
<evidence type="ECO:0000313" key="8">
    <source>
        <dbReference type="EMBL" id="GAA0853113.1"/>
    </source>
</evidence>